<dbReference type="OrthoDB" id="354at2759"/>
<evidence type="ECO:0000256" key="2">
    <source>
        <dbReference type="ARBA" id="ARBA00007470"/>
    </source>
</evidence>
<dbReference type="GO" id="GO:0000439">
    <property type="term" value="C:transcription factor TFIIH core complex"/>
    <property type="evidence" value="ECO:0007669"/>
    <property type="project" value="UniProtKB-UniRule"/>
</dbReference>
<proteinExistence type="inferred from homology"/>
<comment type="function">
    <text evidence="8">In NER, TFIIH acts by opening DNA around the lesion to allow the excision of the damaged oligonucleotide and its replacement by a new DNA fragment. In transcription, TFIIH has an essential role in transcription initiation. When the pre-initiation complex (PIC) has been established, TFIIH is required for promoter opening and promoter escape.</text>
</comment>
<evidence type="ECO:0000256" key="5">
    <source>
        <dbReference type="ARBA" id="ARBA00023163"/>
    </source>
</evidence>
<reference evidence="9" key="1">
    <citation type="submission" date="2020-01" db="EMBL/GenBank/DDBJ databases">
        <title>Development of genomics and gene disruption for Polysphondylium violaceum indicates a role for the polyketide synthase stlB in stalk morphogenesis.</title>
        <authorList>
            <person name="Narita B."/>
            <person name="Kawabe Y."/>
            <person name="Kin K."/>
            <person name="Saito T."/>
            <person name="Gibbs R."/>
            <person name="Kuspa A."/>
            <person name="Muzny D."/>
            <person name="Queller D."/>
            <person name="Richards S."/>
            <person name="Strassman J."/>
            <person name="Sucgang R."/>
            <person name="Worley K."/>
            <person name="Schaap P."/>
        </authorList>
    </citation>
    <scope>NUCLEOTIDE SEQUENCE</scope>
    <source>
        <strain evidence="9">QSvi11</strain>
    </source>
</reference>
<dbReference type="Gene3D" id="3.30.70.1220">
    <property type="entry name" value="TFB5-like"/>
    <property type="match status" value="1"/>
</dbReference>
<dbReference type="SMART" id="SM01395">
    <property type="entry name" value="Tbf5"/>
    <property type="match status" value="1"/>
</dbReference>
<keyword evidence="3 8" id="KW-0227">DNA damage</keyword>
<dbReference type="InterPro" id="IPR035935">
    <property type="entry name" value="TFB5-like_sf"/>
</dbReference>
<protein>
    <recommendedName>
        <fullName evidence="8">General transcription and DNA repair factor IIH subunit TFB5</fullName>
    </recommendedName>
</protein>
<dbReference type="Pfam" id="PF06331">
    <property type="entry name" value="Tfb5"/>
    <property type="match status" value="1"/>
</dbReference>
<comment type="caution">
    <text evidence="9">The sequence shown here is derived from an EMBL/GenBank/DDBJ whole genome shotgun (WGS) entry which is preliminary data.</text>
</comment>
<dbReference type="PANTHER" id="PTHR28580:SF1">
    <property type="entry name" value="GENERAL TRANSCRIPTION FACTOR IIH SUBUNIT 5"/>
    <property type="match status" value="1"/>
</dbReference>
<dbReference type="AlphaFoldDB" id="A0A8J4UQL6"/>
<dbReference type="EMBL" id="AJWJ01000440">
    <property type="protein sequence ID" value="KAF2070846.1"/>
    <property type="molecule type" value="Genomic_DNA"/>
</dbReference>
<keyword evidence="10" id="KW-1185">Reference proteome</keyword>
<evidence type="ECO:0000256" key="4">
    <source>
        <dbReference type="ARBA" id="ARBA00023015"/>
    </source>
</evidence>
<dbReference type="PANTHER" id="PTHR28580">
    <property type="entry name" value="GENERAL TRANSCRIPTION FACTOR IIH SUBUNIT 5"/>
    <property type="match status" value="1"/>
</dbReference>
<dbReference type="Proteomes" id="UP000695562">
    <property type="component" value="Unassembled WGS sequence"/>
</dbReference>
<evidence type="ECO:0000256" key="7">
    <source>
        <dbReference type="ARBA" id="ARBA00023242"/>
    </source>
</evidence>
<keyword evidence="6 8" id="KW-0234">DNA repair</keyword>
<evidence type="ECO:0000256" key="8">
    <source>
        <dbReference type="RuleBase" id="RU368032"/>
    </source>
</evidence>
<evidence type="ECO:0000256" key="3">
    <source>
        <dbReference type="ARBA" id="ARBA00022763"/>
    </source>
</evidence>
<gene>
    <name evidence="9" type="ORF">CYY_007832</name>
</gene>
<dbReference type="SUPFAM" id="SSF142897">
    <property type="entry name" value="TFB5-like"/>
    <property type="match status" value="1"/>
</dbReference>
<organism evidence="9 10">
    <name type="scientific">Polysphondylium violaceum</name>
    <dbReference type="NCBI Taxonomy" id="133409"/>
    <lineage>
        <taxon>Eukaryota</taxon>
        <taxon>Amoebozoa</taxon>
        <taxon>Evosea</taxon>
        <taxon>Eumycetozoa</taxon>
        <taxon>Dictyostelia</taxon>
        <taxon>Dictyosteliales</taxon>
        <taxon>Dictyosteliaceae</taxon>
        <taxon>Polysphondylium</taxon>
    </lineage>
</organism>
<evidence type="ECO:0000313" key="10">
    <source>
        <dbReference type="Proteomes" id="UP000695562"/>
    </source>
</evidence>
<keyword evidence="5 8" id="KW-0804">Transcription</keyword>
<dbReference type="GO" id="GO:0006294">
    <property type="term" value="P:nucleotide-excision repair, preincision complex assembly"/>
    <property type="evidence" value="ECO:0007669"/>
    <property type="project" value="TreeGrafter"/>
</dbReference>
<sequence length="74" mass="8727">MVHVYKGSLIECDPPTKQFVLWISKQEHFDVIDIDETHLFLQGGDERSMNAIQRRLDELQNENTYSVFDKDVDK</sequence>
<evidence type="ECO:0000256" key="1">
    <source>
        <dbReference type="ARBA" id="ARBA00004123"/>
    </source>
</evidence>
<name>A0A8J4UQL6_9MYCE</name>
<accession>A0A8J4UQL6</accession>
<dbReference type="InterPro" id="IPR009400">
    <property type="entry name" value="TFIIH_TTDA/Tfb5"/>
</dbReference>
<comment type="similarity">
    <text evidence="2 8">Belongs to the TFB5 family.</text>
</comment>
<keyword evidence="4 8" id="KW-0805">Transcription regulation</keyword>
<keyword evidence="7 8" id="KW-0539">Nucleus</keyword>
<dbReference type="GO" id="GO:0006367">
    <property type="term" value="P:transcription initiation at RNA polymerase II promoter"/>
    <property type="evidence" value="ECO:0007669"/>
    <property type="project" value="UniProtKB-UniRule"/>
</dbReference>
<evidence type="ECO:0000313" key="9">
    <source>
        <dbReference type="EMBL" id="KAF2070846.1"/>
    </source>
</evidence>
<evidence type="ECO:0000256" key="6">
    <source>
        <dbReference type="ARBA" id="ARBA00023204"/>
    </source>
</evidence>
<comment type="subunit">
    <text evidence="8">Component of the 7-subunit TFIIH core complex.</text>
</comment>
<dbReference type="GO" id="GO:0005675">
    <property type="term" value="C:transcription factor TFIIH holo complex"/>
    <property type="evidence" value="ECO:0007669"/>
    <property type="project" value="TreeGrafter"/>
</dbReference>
<comment type="subcellular location">
    <subcellularLocation>
        <location evidence="1 8">Nucleus</location>
    </subcellularLocation>
</comment>